<dbReference type="Proteomes" id="UP000192911">
    <property type="component" value="Unassembled WGS sequence"/>
</dbReference>
<dbReference type="GO" id="GO:0015689">
    <property type="term" value="P:molybdate ion transport"/>
    <property type="evidence" value="ECO:0007669"/>
    <property type="project" value="UniProtKB-UniRule"/>
</dbReference>
<dbReference type="Gene3D" id="2.40.50.100">
    <property type="match status" value="2"/>
</dbReference>
<dbReference type="EMBL" id="FXAH01000005">
    <property type="protein sequence ID" value="SMF32411.1"/>
    <property type="molecule type" value="Genomic_DNA"/>
</dbReference>
<keyword evidence="4" id="KW-0677">Repeat</keyword>
<dbReference type="PANTHER" id="PTHR30432">
    <property type="entry name" value="TRANSCRIPTIONAL REGULATOR MODE"/>
    <property type="match status" value="1"/>
</dbReference>
<name>A0A1X7EE75_TRICW</name>
<dbReference type="InterPro" id="IPR051815">
    <property type="entry name" value="Molybdate_resp_trans_reg"/>
</dbReference>
<evidence type="ECO:0000259" key="7">
    <source>
        <dbReference type="PROSITE" id="PS51866"/>
    </source>
</evidence>
<evidence type="ECO:0000256" key="1">
    <source>
        <dbReference type="ARBA" id="ARBA00008110"/>
    </source>
</evidence>
<dbReference type="InterPro" id="IPR036390">
    <property type="entry name" value="WH_DNA-bd_sf"/>
</dbReference>
<dbReference type="GeneID" id="95553647"/>
<evidence type="ECO:0000313" key="8">
    <source>
        <dbReference type="EMBL" id="SMF32411.1"/>
    </source>
</evidence>
<dbReference type="PROSITE" id="PS51866">
    <property type="entry name" value="MOP"/>
    <property type="match status" value="2"/>
</dbReference>
<dbReference type="PIRSF" id="PIRSF005763">
    <property type="entry name" value="Txn_reg_ModE"/>
    <property type="match status" value="1"/>
</dbReference>
<protein>
    <submittedName>
        <fullName evidence="8">Molybdate transport system regulatory protein</fullName>
    </submittedName>
</protein>
<keyword evidence="9" id="KW-1185">Reference proteome</keyword>
<evidence type="ECO:0000313" key="9">
    <source>
        <dbReference type="Proteomes" id="UP000192911"/>
    </source>
</evidence>
<keyword evidence="3 5" id="KW-0500">Molybdenum</keyword>
<dbReference type="GO" id="GO:0030151">
    <property type="term" value="F:molybdenum ion binding"/>
    <property type="evidence" value="ECO:0007669"/>
    <property type="project" value="UniProtKB-UniRule"/>
</dbReference>
<evidence type="ECO:0000256" key="5">
    <source>
        <dbReference type="PIRNR" id="PIRNR005763"/>
    </source>
</evidence>
<dbReference type="NCBIfam" id="TIGR00638">
    <property type="entry name" value="Mop"/>
    <property type="match status" value="2"/>
</dbReference>
<dbReference type="PANTHER" id="PTHR30432:SF1">
    <property type="entry name" value="DNA-BINDING TRANSCRIPTIONAL DUAL REGULATOR MODE"/>
    <property type="match status" value="1"/>
</dbReference>
<dbReference type="InterPro" id="IPR004606">
    <property type="entry name" value="Mop_domain"/>
</dbReference>
<dbReference type="InterPro" id="IPR008995">
    <property type="entry name" value="Mo/tungstate-bd_C_term_dom"/>
</dbReference>
<dbReference type="OrthoDB" id="9800709at2"/>
<dbReference type="SUPFAM" id="SSF50331">
    <property type="entry name" value="MOP-like"/>
    <property type="match status" value="2"/>
</dbReference>
<dbReference type="STRING" id="28094.SAMN06295900_105270"/>
<reference evidence="9" key="1">
    <citation type="submission" date="2017-04" db="EMBL/GenBank/DDBJ databases">
        <authorList>
            <person name="Varghese N."/>
            <person name="Submissions S."/>
        </authorList>
    </citation>
    <scope>NUCLEOTIDE SEQUENCE [LARGE SCALE GENOMIC DNA]</scope>
    <source>
        <strain evidence="9">Ballard 720</strain>
    </source>
</reference>
<sequence length="271" mass="28530">MRETGARHDDATLLSGDLKLAGRLDERFFALLEAIDNTGSINRAASVAGYSYKGAWLVLESAANLANEPLFTTETGGRGGGGTRLTSAAHDLLSAWRELQAHTRRFLREQEAWLVQLPALSGLLRRIAVKTTARNQFAGTITAVEDGPVTTQVSIKIPCDQEITATMTTAAAKRLKLAVGQDAIALVKSSHVVLVIDFAGYALSARNQFSGTISRIERGATTSLVVVTLAGGVNLTSSVTNDAVDALSLAVGQAATAVFKAYSVMLAVAQS</sequence>
<feature type="region of interest" description="Required for dimer formation and molybdate binding" evidence="6">
    <location>
        <begin position="131"/>
        <end position="139"/>
    </location>
</feature>
<gene>
    <name evidence="8" type="ORF">SAMN06295900_105270</name>
</gene>
<proteinExistence type="inferred from homology"/>
<dbReference type="InterPro" id="IPR005116">
    <property type="entry name" value="Transp-assoc_OB_typ1"/>
</dbReference>
<evidence type="ECO:0000256" key="3">
    <source>
        <dbReference type="ARBA" id="ARBA00022505"/>
    </source>
</evidence>
<dbReference type="SUPFAM" id="SSF46785">
    <property type="entry name" value="Winged helix' DNA-binding domain"/>
    <property type="match status" value="1"/>
</dbReference>
<dbReference type="RefSeq" id="WP_085227513.1">
    <property type="nucleotide sequence ID" value="NZ_BSQD01000004.1"/>
</dbReference>
<accession>A0A1X7EE75</accession>
<dbReference type="Gene3D" id="1.10.10.10">
    <property type="entry name" value="Winged helix-like DNA-binding domain superfamily/Winged helix DNA-binding domain"/>
    <property type="match status" value="1"/>
</dbReference>
<dbReference type="AlphaFoldDB" id="A0A1X7EE75"/>
<comment type="similarity">
    <text evidence="1 5">Belongs to the ModE family.</text>
</comment>
<feature type="domain" description="Mop" evidence="7">
    <location>
        <begin position="130"/>
        <end position="196"/>
    </location>
</feature>
<dbReference type="InterPro" id="IPR036388">
    <property type="entry name" value="WH-like_DNA-bd_sf"/>
</dbReference>
<organism evidence="8 9">
    <name type="scientific">Trinickia caryophylli</name>
    <name type="common">Paraburkholderia caryophylli</name>
    <dbReference type="NCBI Taxonomy" id="28094"/>
    <lineage>
        <taxon>Bacteria</taxon>
        <taxon>Pseudomonadati</taxon>
        <taxon>Pseudomonadota</taxon>
        <taxon>Betaproteobacteria</taxon>
        <taxon>Burkholderiales</taxon>
        <taxon>Burkholderiaceae</taxon>
        <taxon>Trinickia</taxon>
    </lineage>
</organism>
<keyword evidence="2 5" id="KW-0813">Transport</keyword>
<dbReference type="GO" id="GO:0006355">
    <property type="term" value="P:regulation of DNA-templated transcription"/>
    <property type="evidence" value="ECO:0007669"/>
    <property type="project" value="InterPro"/>
</dbReference>
<evidence type="ECO:0000256" key="2">
    <source>
        <dbReference type="ARBA" id="ARBA00022448"/>
    </source>
</evidence>
<dbReference type="Pfam" id="PF03459">
    <property type="entry name" value="TOBE"/>
    <property type="match status" value="2"/>
</dbReference>
<evidence type="ECO:0000256" key="6">
    <source>
        <dbReference type="PIRSR" id="PIRSR005763-1"/>
    </source>
</evidence>
<dbReference type="InterPro" id="IPR016462">
    <property type="entry name" value="ModE"/>
</dbReference>
<feature type="domain" description="Mop" evidence="7">
    <location>
        <begin position="202"/>
        <end position="268"/>
    </location>
</feature>
<evidence type="ECO:0000256" key="4">
    <source>
        <dbReference type="ARBA" id="ARBA00022737"/>
    </source>
</evidence>